<accession>A0A975SNA3</accession>
<dbReference type="EMBL" id="CP064782">
    <property type="protein sequence ID" value="QWT49196.1"/>
    <property type="molecule type" value="Genomic_DNA"/>
</dbReference>
<dbReference type="InterPro" id="IPR007560">
    <property type="entry name" value="Restrct_endonuc_IV_Mrr"/>
</dbReference>
<dbReference type="KEGG" id="aiq:Azoinq_00825"/>
<dbReference type="GO" id="GO:0003677">
    <property type="term" value="F:DNA binding"/>
    <property type="evidence" value="ECO:0007669"/>
    <property type="project" value="InterPro"/>
</dbReference>
<feature type="region of interest" description="Disordered" evidence="1">
    <location>
        <begin position="25"/>
        <end position="67"/>
    </location>
</feature>
<feature type="domain" description="Restriction endonuclease type IV Mrr" evidence="2">
    <location>
        <begin position="405"/>
        <end position="513"/>
    </location>
</feature>
<name>A0A975SNA3_9RHOO</name>
<dbReference type="Pfam" id="PF04471">
    <property type="entry name" value="Mrr_cat"/>
    <property type="match status" value="1"/>
</dbReference>
<sequence>MGRRNGVVSLINSIAREAAKAQRQAEAAARREQRARIAQAREDARQAAADAREEKQRHLEARQDETDDMNADLASEIAELTDLLIHTLSINDTIRFDDLRLKDDYPPFKIPSSLASAPEAPIKNTIQPPGFFARIIPGATQRYQKALLAEEQRFNEELSLYKVECSRHAAAIEKEQKKYKESYDFFQTKIQQRNQEVDELERTYRNGEPDAVVTYNTMVLEKSQYPEAFPQEFRVAYVPESKELVVEYELPSAATIPEMESYKYIKSSDSIEGKPRKKTAIKDLYQDMVASIALRTIHEVFEADQVDCIQAVVFNGFVQGVNPANGQDIISHLISVRATKEAFLSIDLARIDKKACLRNLGANVSPRPDELQAVKPIVDFNMVDHRFVEQSDVLADLDARPNLMDLSPFEFENLVSNLFDRMGLETKQTRSSRDGGVDAVAFDARPVLGGKVVIQCKRYSNTVGVSAVRDLYGTMLNEGANKGILVTTSGYGPDAFDFSKDKPIELIDGGGLLFLLNEVGVKARIIFPSDA</sequence>
<keyword evidence="3" id="KW-0255">Endonuclease</keyword>
<evidence type="ECO:0000259" key="2">
    <source>
        <dbReference type="Pfam" id="PF04471"/>
    </source>
</evidence>
<keyword evidence="3" id="KW-0378">Hydrolase</keyword>
<proteinExistence type="predicted"/>
<dbReference type="GO" id="GO:0015666">
    <property type="term" value="F:restriction endodeoxyribonuclease activity"/>
    <property type="evidence" value="ECO:0007669"/>
    <property type="project" value="TreeGrafter"/>
</dbReference>
<organism evidence="3 4">
    <name type="scientific">Azospira inquinata</name>
    <dbReference type="NCBI Taxonomy" id="2785627"/>
    <lineage>
        <taxon>Bacteria</taxon>
        <taxon>Pseudomonadati</taxon>
        <taxon>Pseudomonadota</taxon>
        <taxon>Betaproteobacteria</taxon>
        <taxon>Rhodocyclales</taxon>
        <taxon>Rhodocyclaceae</taxon>
        <taxon>Azospira</taxon>
    </lineage>
</organism>
<evidence type="ECO:0000313" key="3">
    <source>
        <dbReference type="EMBL" id="QWT49196.1"/>
    </source>
</evidence>
<dbReference type="PANTHER" id="PTHR30015">
    <property type="entry name" value="MRR RESTRICTION SYSTEM PROTEIN"/>
    <property type="match status" value="1"/>
</dbReference>
<evidence type="ECO:0000313" key="4">
    <source>
        <dbReference type="Proteomes" id="UP000683428"/>
    </source>
</evidence>
<dbReference type="Proteomes" id="UP000683428">
    <property type="component" value="Chromosome"/>
</dbReference>
<evidence type="ECO:0000256" key="1">
    <source>
        <dbReference type="SAM" id="MobiDB-lite"/>
    </source>
</evidence>
<gene>
    <name evidence="3" type="ORF">Azoinq_00825</name>
</gene>
<keyword evidence="4" id="KW-1185">Reference proteome</keyword>
<reference evidence="3" key="1">
    <citation type="submission" date="2020-11" db="EMBL/GenBank/DDBJ databases">
        <title>Azospira inquinata sp. nov.</title>
        <authorList>
            <person name="Moe W.M."/>
            <person name="Mikes M.C."/>
        </authorList>
    </citation>
    <scope>NUCLEOTIDE SEQUENCE</scope>
    <source>
        <strain evidence="3">Azo-3</strain>
    </source>
</reference>
<dbReference type="AlphaFoldDB" id="A0A975SNA3"/>
<dbReference type="InterPro" id="IPR052906">
    <property type="entry name" value="Type_IV_Methyl-Rstrct_Enzyme"/>
</dbReference>
<dbReference type="PANTHER" id="PTHR30015:SF7">
    <property type="entry name" value="TYPE IV METHYL-DIRECTED RESTRICTION ENZYME ECOKMRR"/>
    <property type="match status" value="1"/>
</dbReference>
<feature type="compositionally biased region" description="Basic and acidic residues" evidence="1">
    <location>
        <begin position="28"/>
        <end position="64"/>
    </location>
</feature>
<dbReference type="RefSeq" id="WP_216127855.1">
    <property type="nucleotide sequence ID" value="NZ_CP064782.1"/>
</dbReference>
<protein>
    <submittedName>
        <fullName evidence="3">Restriction endonuclease</fullName>
    </submittedName>
</protein>
<dbReference type="GO" id="GO:0009307">
    <property type="term" value="P:DNA restriction-modification system"/>
    <property type="evidence" value="ECO:0007669"/>
    <property type="project" value="InterPro"/>
</dbReference>
<keyword evidence="3" id="KW-0540">Nuclease</keyword>